<feature type="transmembrane region" description="Helical" evidence="7">
    <location>
        <begin position="258"/>
        <end position="281"/>
    </location>
</feature>
<evidence type="ECO:0000256" key="6">
    <source>
        <dbReference type="ARBA" id="ARBA00023136"/>
    </source>
</evidence>
<dbReference type="InterPro" id="IPR020846">
    <property type="entry name" value="MFS_dom"/>
</dbReference>
<keyword evidence="5 7" id="KW-1133">Transmembrane helix</keyword>
<evidence type="ECO:0000256" key="7">
    <source>
        <dbReference type="SAM" id="Phobius"/>
    </source>
</evidence>
<sequence length="403" mass="43274">MINRNFTLLITAQTIYSMGNQLFGATMLIWAFSIIAQSTSVGILTALQYLPTIFIGPVAGIFIDRWNRRRAMIITNFGQAAALLFPLLAPVSLKLPAIYLSASIIFTFSNIVSTARSGLLQALVEQKKYPQAVSISQTSLTLSSILGFSLTTPLYTIGGPYLILGIIAVMFLLPTLCLLAIRAPEVVLHPYKHEPAPQVKIGVKEIYQDLQAGLRFILKTRTILIICIVTCVGLLGMGAIQPLNIIFLTKHLHMNSEFAGIVSSVLSIGMLTGLTGGGFIAKWLTPRYIFAGSVALLGICIAIYSLQTNFQIAMVVNFIMGIQQGGLQLGYLSLLIGTTPPAMIGRIQSVIQMCVASMGLISAALAGYLGQFLPANVIFIGCGALVGSAGLLAWLLLGLHRKK</sequence>
<accession>A0A455SHZ2</accession>
<feature type="transmembrane region" description="Helical" evidence="7">
    <location>
        <begin position="161"/>
        <end position="181"/>
    </location>
</feature>
<evidence type="ECO:0000256" key="4">
    <source>
        <dbReference type="ARBA" id="ARBA00022692"/>
    </source>
</evidence>
<comment type="subcellular location">
    <subcellularLocation>
        <location evidence="1">Cell membrane</location>
        <topology evidence="1">Multi-pass membrane protein</topology>
    </subcellularLocation>
</comment>
<dbReference type="PANTHER" id="PTHR43266">
    <property type="entry name" value="MACROLIDE-EFFLUX PROTEIN"/>
    <property type="match status" value="1"/>
</dbReference>
<evidence type="ECO:0000256" key="1">
    <source>
        <dbReference type="ARBA" id="ARBA00004651"/>
    </source>
</evidence>
<evidence type="ECO:0000259" key="8">
    <source>
        <dbReference type="PROSITE" id="PS50850"/>
    </source>
</evidence>
<reference evidence="9" key="1">
    <citation type="submission" date="2018-12" db="EMBL/GenBank/DDBJ databases">
        <title>Novel natural products biosynthetic potential of the class Ktedonobacteria.</title>
        <authorList>
            <person name="Zheng Y."/>
            <person name="Saitou A."/>
            <person name="Wang C.M."/>
            <person name="Toyoda A."/>
            <person name="Minakuchi Y."/>
            <person name="Sekiguchi Y."/>
            <person name="Ueda K."/>
            <person name="Takano H."/>
            <person name="Sakai Y."/>
            <person name="Yokota A."/>
            <person name="Yabe S."/>
        </authorList>
    </citation>
    <scope>NUCLEOTIDE SEQUENCE</scope>
    <source>
        <strain evidence="9">COM3</strain>
    </source>
</reference>
<dbReference type="InterPro" id="IPR011701">
    <property type="entry name" value="MFS"/>
</dbReference>
<dbReference type="GO" id="GO:0005886">
    <property type="term" value="C:plasma membrane"/>
    <property type="evidence" value="ECO:0007669"/>
    <property type="project" value="UniProtKB-SubCell"/>
</dbReference>
<dbReference type="CDD" id="cd06173">
    <property type="entry name" value="MFS_MefA_like"/>
    <property type="match status" value="1"/>
</dbReference>
<feature type="transmembrane region" description="Helical" evidence="7">
    <location>
        <begin position="375"/>
        <end position="397"/>
    </location>
</feature>
<protein>
    <submittedName>
        <fullName evidence="9">MFS transporter</fullName>
    </submittedName>
</protein>
<feature type="transmembrane region" description="Helical" evidence="7">
    <location>
        <begin position="312"/>
        <end position="337"/>
    </location>
</feature>
<feature type="domain" description="Major facilitator superfamily (MFS) profile" evidence="8">
    <location>
        <begin position="222"/>
        <end position="403"/>
    </location>
</feature>
<feature type="transmembrane region" description="Helical" evidence="7">
    <location>
        <begin position="223"/>
        <end position="246"/>
    </location>
</feature>
<dbReference type="AlphaFoldDB" id="A0A455SHZ2"/>
<gene>
    <name evidence="9" type="ORF">KTC_28440</name>
</gene>
<proteinExistence type="predicted"/>
<organism evidence="9">
    <name type="scientific">Thermosporothrix sp. COM3</name>
    <dbReference type="NCBI Taxonomy" id="2490863"/>
    <lineage>
        <taxon>Bacteria</taxon>
        <taxon>Bacillati</taxon>
        <taxon>Chloroflexota</taxon>
        <taxon>Ktedonobacteria</taxon>
        <taxon>Ktedonobacterales</taxon>
        <taxon>Thermosporotrichaceae</taxon>
        <taxon>Thermosporothrix</taxon>
    </lineage>
</organism>
<dbReference type="SUPFAM" id="SSF103473">
    <property type="entry name" value="MFS general substrate transporter"/>
    <property type="match status" value="1"/>
</dbReference>
<dbReference type="Gene3D" id="1.20.1250.20">
    <property type="entry name" value="MFS general substrate transporter like domains"/>
    <property type="match status" value="2"/>
</dbReference>
<dbReference type="PANTHER" id="PTHR43266:SF2">
    <property type="entry name" value="MAJOR FACILITATOR SUPERFAMILY (MFS) PROFILE DOMAIN-CONTAINING PROTEIN"/>
    <property type="match status" value="1"/>
</dbReference>
<keyword evidence="2" id="KW-0813">Transport</keyword>
<keyword evidence="6 7" id="KW-0472">Membrane</keyword>
<dbReference type="InterPro" id="IPR036259">
    <property type="entry name" value="MFS_trans_sf"/>
</dbReference>
<dbReference type="Pfam" id="PF07690">
    <property type="entry name" value="MFS_1"/>
    <property type="match status" value="1"/>
</dbReference>
<feature type="transmembrane region" description="Helical" evidence="7">
    <location>
        <begin position="288"/>
        <end position="306"/>
    </location>
</feature>
<evidence type="ECO:0000313" key="9">
    <source>
        <dbReference type="EMBL" id="BBH88093.1"/>
    </source>
</evidence>
<dbReference type="PROSITE" id="PS50850">
    <property type="entry name" value="MFS"/>
    <property type="match status" value="1"/>
</dbReference>
<feature type="transmembrane region" description="Helical" evidence="7">
    <location>
        <begin position="349"/>
        <end position="369"/>
    </location>
</feature>
<evidence type="ECO:0000256" key="5">
    <source>
        <dbReference type="ARBA" id="ARBA00022989"/>
    </source>
</evidence>
<evidence type="ECO:0000256" key="3">
    <source>
        <dbReference type="ARBA" id="ARBA00022475"/>
    </source>
</evidence>
<keyword evidence="3" id="KW-1003">Cell membrane</keyword>
<dbReference type="EMBL" id="AP019376">
    <property type="protein sequence ID" value="BBH88093.1"/>
    <property type="molecule type" value="Genomic_DNA"/>
</dbReference>
<dbReference type="GO" id="GO:0022857">
    <property type="term" value="F:transmembrane transporter activity"/>
    <property type="evidence" value="ECO:0007669"/>
    <property type="project" value="InterPro"/>
</dbReference>
<evidence type="ECO:0000256" key="2">
    <source>
        <dbReference type="ARBA" id="ARBA00022448"/>
    </source>
</evidence>
<name>A0A455SHZ2_9CHLR</name>
<keyword evidence="4 7" id="KW-0812">Transmembrane</keyword>